<keyword evidence="3 5" id="KW-0067">ATP-binding</keyword>
<dbReference type="Pfam" id="PF01121">
    <property type="entry name" value="CoaE"/>
    <property type="match status" value="1"/>
</dbReference>
<dbReference type="PANTHER" id="PTHR10695">
    <property type="entry name" value="DEPHOSPHO-COA KINASE-RELATED"/>
    <property type="match status" value="1"/>
</dbReference>
<proteinExistence type="inferred from homology"/>
<dbReference type="PROSITE" id="PS51219">
    <property type="entry name" value="DPCK"/>
    <property type="match status" value="1"/>
</dbReference>
<reference evidence="8" key="1">
    <citation type="journal article" date="2019" name="Int. J. Syst. Evol. Microbiol.">
        <title>The Global Catalogue of Microorganisms (GCM) 10K type strain sequencing project: providing services to taxonomists for standard genome sequencing and annotation.</title>
        <authorList>
            <consortium name="The Broad Institute Genomics Platform"/>
            <consortium name="The Broad Institute Genome Sequencing Center for Infectious Disease"/>
            <person name="Wu L."/>
            <person name="Ma J."/>
        </authorList>
    </citation>
    <scope>NUCLEOTIDE SEQUENCE [LARGE SCALE GENOMIC DNA]</scope>
    <source>
        <strain evidence="8">CECT 7706</strain>
    </source>
</reference>
<evidence type="ECO:0000313" key="7">
    <source>
        <dbReference type="EMBL" id="MDN3687863.1"/>
    </source>
</evidence>
<name>A0ABT8C4Z6_9BACT</name>
<dbReference type="Proteomes" id="UP001236663">
    <property type="component" value="Unassembled WGS sequence"/>
</dbReference>
<accession>A0ABT8C4Z6</accession>
<dbReference type="EMBL" id="JAUFQS010000007">
    <property type="protein sequence ID" value="MDN3687863.1"/>
    <property type="molecule type" value="Genomic_DNA"/>
</dbReference>
<evidence type="ECO:0000256" key="1">
    <source>
        <dbReference type="ARBA" id="ARBA00009018"/>
    </source>
</evidence>
<evidence type="ECO:0000256" key="6">
    <source>
        <dbReference type="NCBIfam" id="TIGR00152"/>
    </source>
</evidence>
<dbReference type="InterPro" id="IPR027417">
    <property type="entry name" value="P-loop_NTPase"/>
</dbReference>
<dbReference type="Gene3D" id="3.40.50.300">
    <property type="entry name" value="P-loop containing nucleotide triphosphate hydrolases"/>
    <property type="match status" value="1"/>
</dbReference>
<keyword evidence="2 5" id="KW-0547">Nucleotide-binding</keyword>
<keyword evidence="5" id="KW-0963">Cytoplasm</keyword>
<dbReference type="PANTHER" id="PTHR10695:SF46">
    <property type="entry name" value="BIFUNCTIONAL COENZYME A SYNTHASE-RELATED"/>
    <property type="match status" value="1"/>
</dbReference>
<keyword evidence="8" id="KW-1185">Reference proteome</keyword>
<keyword evidence="5 7" id="KW-0808">Transferase</keyword>
<dbReference type="HAMAP" id="MF_00376">
    <property type="entry name" value="Dephospho_CoA_kinase"/>
    <property type="match status" value="1"/>
</dbReference>
<keyword evidence="4 5" id="KW-0173">Coenzyme A biosynthesis</keyword>
<evidence type="ECO:0000256" key="5">
    <source>
        <dbReference type="HAMAP-Rule" id="MF_00376"/>
    </source>
</evidence>
<evidence type="ECO:0000256" key="3">
    <source>
        <dbReference type="ARBA" id="ARBA00022840"/>
    </source>
</evidence>
<comment type="subcellular location">
    <subcellularLocation>
        <location evidence="5">Cytoplasm</location>
    </subcellularLocation>
</comment>
<protein>
    <recommendedName>
        <fullName evidence="5 6">Dephospho-CoA kinase</fullName>
        <ecNumber evidence="5 6">2.7.1.24</ecNumber>
    </recommendedName>
    <alternativeName>
        <fullName evidence="5">Dephosphocoenzyme A kinase</fullName>
    </alternativeName>
</protein>
<dbReference type="SUPFAM" id="SSF52540">
    <property type="entry name" value="P-loop containing nucleoside triphosphate hydrolases"/>
    <property type="match status" value="1"/>
</dbReference>
<evidence type="ECO:0000256" key="4">
    <source>
        <dbReference type="ARBA" id="ARBA00022993"/>
    </source>
</evidence>
<dbReference type="CDD" id="cd02022">
    <property type="entry name" value="DPCK"/>
    <property type="match status" value="1"/>
</dbReference>
<comment type="similarity">
    <text evidence="1 5">Belongs to the CoaE family.</text>
</comment>
<dbReference type="InterPro" id="IPR001977">
    <property type="entry name" value="Depp_CoAkinase"/>
</dbReference>
<feature type="binding site" evidence="5">
    <location>
        <begin position="16"/>
        <end position="21"/>
    </location>
    <ligand>
        <name>ATP</name>
        <dbReference type="ChEBI" id="CHEBI:30616"/>
    </ligand>
</feature>
<dbReference type="NCBIfam" id="TIGR00152">
    <property type="entry name" value="dephospho-CoA kinase"/>
    <property type="match status" value="1"/>
</dbReference>
<evidence type="ECO:0000313" key="8">
    <source>
        <dbReference type="Proteomes" id="UP001236663"/>
    </source>
</evidence>
<organism evidence="7 8">
    <name type="scientific">Cyclobacterium jeungdonense</name>
    <dbReference type="NCBI Taxonomy" id="708087"/>
    <lineage>
        <taxon>Bacteria</taxon>
        <taxon>Pseudomonadati</taxon>
        <taxon>Bacteroidota</taxon>
        <taxon>Cytophagia</taxon>
        <taxon>Cytophagales</taxon>
        <taxon>Cyclobacteriaceae</taxon>
        <taxon>Cyclobacterium</taxon>
    </lineage>
</organism>
<dbReference type="RefSeq" id="WP_163384308.1">
    <property type="nucleotide sequence ID" value="NZ_JAUFQS010000007.1"/>
</dbReference>
<comment type="caution">
    <text evidence="7">The sequence shown here is derived from an EMBL/GenBank/DDBJ whole genome shotgun (WGS) entry which is preliminary data.</text>
</comment>
<evidence type="ECO:0000256" key="2">
    <source>
        <dbReference type="ARBA" id="ARBA00022741"/>
    </source>
</evidence>
<comment type="function">
    <text evidence="5">Catalyzes the phosphorylation of the 3'-hydroxyl group of dephosphocoenzyme A to form coenzyme A.</text>
</comment>
<keyword evidence="5 7" id="KW-0418">Kinase</keyword>
<gene>
    <name evidence="5 7" type="primary">coaE</name>
    <name evidence="7" type="ORF">QWZ15_08480</name>
</gene>
<comment type="catalytic activity">
    <reaction evidence="5">
        <text>3'-dephospho-CoA + ATP = ADP + CoA + H(+)</text>
        <dbReference type="Rhea" id="RHEA:18245"/>
        <dbReference type="ChEBI" id="CHEBI:15378"/>
        <dbReference type="ChEBI" id="CHEBI:30616"/>
        <dbReference type="ChEBI" id="CHEBI:57287"/>
        <dbReference type="ChEBI" id="CHEBI:57328"/>
        <dbReference type="ChEBI" id="CHEBI:456216"/>
        <dbReference type="EC" id="2.7.1.24"/>
    </reaction>
</comment>
<comment type="pathway">
    <text evidence="5">Cofactor biosynthesis; coenzyme A biosynthesis; CoA from (R)-pantothenate: step 5/5.</text>
</comment>
<sequence>MNRQQPVLLGITGGIGAGKSLISKLFALLNVPVYNADGRAKWLMEHEGSLREKIIVEFGKDAYLTDGQPNRSYLAKKVFSNSVETEKINRIVHPAVKRDFKTWVEFQQSPYVLKEAALLFETGSYLELDYTIHVTAPVELRVSRILKRDPHRSPEQIRAIMDKQWSDDKKNELATFVLPNDEKELLIPKVLAIHHKLINP</sequence>
<dbReference type="EC" id="2.7.1.24" evidence="5 6"/>
<dbReference type="GO" id="GO:0004140">
    <property type="term" value="F:dephospho-CoA kinase activity"/>
    <property type="evidence" value="ECO:0007669"/>
    <property type="project" value="UniProtKB-EC"/>
</dbReference>